<dbReference type="OrthoDB" id="244732at2"/>
<dbReference type="InterPro" id="IPR011047">
    <property type="entry name" value="Quinoprotein_ADH-like_sf"/>
</dbReference>
<dbReference type="EMBL" id="CP036298">
    <property type="protein sequence ID" value="QDV21883.1"/>
    <property type="molecule type" value="Genomic_DNA"/>
</dbReference>
<dbReference type="PANTHER" id="PTHR34512">
    <property type="entry name" value="CELL SURFACE PROTEIN"/>
    <property type="match status" value="1"/>
</dbReference>
<dbReference type="KEGG" id="ahel:Q31a_01620"/>
<feature type="signal peptide" evidence="1">
    <location>
        <begin position="1"/>
        <end position="22"/>
    </location>
</feature>
<proteinExistence type="predicted"/>
<dbReference type="Pfam" id="PF13360">
    <property type="entry name" value="PQQ_2"/>
    <property type="match status" value="1"/>
</dbReference>
<keyword evidence="1" id="KW-0732">Signal</keyword>
<dbReference type="InterPro" id="IPR002372">
    <property type="entry name" value="PQQ_rpt_dom"/>
</dbReference>
<evidence type="ECO:0000313" key="3">
    <source>
        <dbReference type="EMBL" id="QDV21883.1"/>
    </source>
</evidence>
<dbReference type="RefSeq" id="WP_145072618.1">
    <property type="nucleotide sequence ID" value="NZ_CP036298.1"/>
</dbReference>
<dbReference type="Gene3D" id="2.130.10.10">
    <property type="entry name" value="YVTN repeat-like/Quinoprotein amine dehydrogenase"/>
    <property type="match status" value="1"/>
</dbReference>
<reference evidence="3 4" key="1">
    <citation type="submission" date="2019-02" db="EMBL/GenBank/DDBJ databases">
        <title>Deep-cultivation of Planctomycetes and their phenomic and genomic characterization uncovers novel biology.</title>
        <authorList>
            <person name="Wiegand S."/>
            <person name="Jogler M."/>
            <person name="Boedeker C."/>
            <person name="Pinto D."/>
            <person name="Vollmers J."/>
            <person name="Rivas-Marin E."/>
            <person name="Kohn T."/>
            <person name="Peeters S.H."/>
            <person name="Heuer A."/>
            <person name="Rast P."/>
            <person name="Oberbeckmann S."/>
            <person name="Bunk B."/>
            <person name="Jeske O."/>
            <person name="Meyerdierks A."/>
            <person name="Storesund J.E."/>
            <person name="Kallscheuer N."/>
            <person name="Luecker S."/>
            <person name="Lage O.M."/>
            <person name="Pohl T."/>
            <person name="Merkel B.J."/>
            <person name="Hornburger P."/>
            <person name="Mueller R.-W."/>
            <person name="Bruemmer F."/>
            <person name="Labrenz M."/>
            <person name="Spormann A.M."/>
            <person name="Op den Camp H."/>
            <person name="Overmann J."/>
            <person name="Amann R."/>
            <person name="Jetten M.S.M."/>
            <person name="Mascher T."/>
            <person name="Medema M.H."/>
            <person name="Devos D.P."/>
            <person name="Kaster A.-K."/>
            <person name="Ovreas L."/>
            <person name="Rohde M."/>
            <person name="Galperin M.Y."/>
            <person name="Jogler C."/>
        </authorList>
    </citation>
    <scope>NUCLEOTIDE SEQUENCE [LARGE SCALE GENOMIC DNA]</scope>
    <source>
        <strain evidence="3 4">Q31a</strain>
    </source>
</reference>
<organism evidence="3 4">
    <name type="scientific">Aureliella helgolandensis</name>
    <dbReference type="NCBI Taxonomy" id="2527968"/>
    <lineage>
        <taxon>Bacteria</taxon>
        <taxon>Pseudomonadati</taxon>
        <taxon>Planctomycetota</taxon>
        <taxon>Planctomycetia</taxon>
        <taxon>Pirellulales</taxon>
        <taxon>Pirellulaceae</taxon>
        <taxon>Aureliella</taxon>
    </lineage>
</organism>
<dbReference type="InterPro" id="IPR015943">
    <property type="entry name" value="WD40/YVTN_repeat-like_dom_sf"/>
</dbReference>
<evidence type="ECO:0000259" key="2">
    <source>
        <dbReference type="Pfam" id="PF13360"/>
    </source>
</evidence>
<evidence type="ECO:0000256" key="1">
    <source>
        <dbReference type="SAM" id="SignalP"/>
    </source>
</evidence>
<feature type="domain" description="Pyrrolo-quinoline quinone repeat" evidence="2">
    <location>
        <begin position="162"/>
        <end position="291"/>
    </location>
</feature>
<sequence length="432" mass="47321" precursor="true">MRKHKLLPLFIALLLSCTTVLADNWAHWRGPTGNGTAPHATPPLHFSDTQNVKWKVPIPGRSSGSPAIWETQVFVVTAVSTTDPATPGQDGRQRGVATPNLAFKVLCFDRETGSLQWERTAITATPHQDTHVTNSFASASPCTDGERVYASFGSQGLFCYSTTGNLVWKRTDFGPMRTRLSFGEGSSPTLEGNLLLHPWDHEGQSYLYAIDKLTGETVWRTARDEPTAWSTPLVVDHQGRKQVVLNGQNFVRSYDLKTGQELWRCAGQTERPVSSAVFDGEHVIVGSGYRGAFVGAFKPDGHGDIGGTDKVAWTIERDAPDIGSPMLSEDRLYFYKGKSGLLSCVDAKTGKFHYSAERLPGLVSTYASPVAADGRVYLTDRSGVIVVIEDSPKLKILATSSMRETVDTTLAPVDDQIFIRGENHLFCIESQE</sequence>
<dbReference type="Gene3D" id="2.40.10.480">
    <property type="match status" value="1"/>
</dbReference>
<dbReference type="SMART" id="SM00564">
    <property type="entry name" value="PQQ"/>
    <property type="match status" value="5"/>
</dbReference>
<protein>
    <submittedName>
        <fullName evidence="3">Outer membrane biogenesis protein BamB</fullName>
    </submittedName>
</protein>
<keyword evidence="4" id="KW-1185">Reference proteome</keyword>
<dbReference type="InterPro" id="IPR018391">
    <property type="entry name" value="PQQ_b-propeller_rpt"/>
</dbReference>
<feature type="chain" id="PRO_5021769323" evidence="1">
    <location>
        <begin position="23"/>
        <end position="432"/>
    </location>
</feature>
<dbReference type="SUPFAM" id="SSF50998">
    <property type="entry name" value="Quinoprotein alcohol dehydrogenase-like"/>
    <property type="match status" value="1"/>
</dbReference>
<dbReference type="PROSITE" id="PS51257">
    <property type="entry name" value="PROKAR_LIPOPROTEIN"/>
    <property type="match status" value="1"/>
</dbReference>
<name>A0A518FZV6_9BACT</name>
<gene>
    <name evidence="3" type="ORF">Q31a_01620</name>
</gene>
<dbReference type="AlphaFoldDB" id="A0A518FZV6"/>
<dbReference type="Proteomes" id="UP000318017">
    <property type="component" value="Chromosome"/>
</dbReference>
<dbReference type="PANTHER" id="PTHR34512:SF30">
    <property type="entry name" value="OUTER MEMBRANE PROTEIN ASSEMBLY FACTOR BAMB"/>
    <property type="match status" value="1"/>
</dbReference>
<evidence type="ECO:0000313" key="4">
    <source>
        <dbReference type="Proteomes" id="UP000318017"/>
    </source>
</evidence>
<accession>A0A518FZV6</accession>